<evidence type="ECO:0000313" key="8">
    <source>
        <dbReference type="Proteomes" id="UP000265000"/>
    </source>
</evidence>
<dbReference type="GO" id="GO:0045059">
    <property type="term" value="P:positive thymic T cell selection"/>
    <property type="evidence" value="ECO:0007669"/>
    <property type="project" value="TreeGrafter"/>
</dbReference>
<dbReference type="GO" id="GO:0007166">
    <property type="term" value="P:cell surface receptor signaling pathway"/>
    <property type="evidence" value="ECO:0007669"/>
    <property type="project" value="TreeGrafter"/>
</dbReference>
<keyword evidence="2" id="KW-1003">Cell membrane</keyword>
<organism evidence="7 8">
    <name type="scientific">Fundulus heteroclitus</name>
    <name type="common">Killifish</name>
    <name type="synonym">Mummichog</name>
    <dbReference type="NCBI Taxonomy" id="8078"/>
    <lineage>
        <taxon>Eukaryota</taxon>
        <taxon>Metazoa</taxon>
        <taxon>Chordata</taxon>
        <taxon>Craniata</taxon>
        <taxon>Vertebrata</taxon>
        <taxon>Euteleostomi</taxon>
        <taxon>Actinopterygii</taxon>
        <taxon>Neopterygii</taxon>
        <taxon>Teleostei</taxon>
        <taxon>Neoteleostei</taxon>
        <taxon>Acanthomorphata</taxon>
        <taxon>Ovalentaria</taxon>
        <taxon>Atherinomorphae</taxon>
        <taxon>Cyprinodontiformes</taxon>
        <taxon>Fundulidae</taxon>
        <taxon>Fundulus</taxon>
    </lineage>
</organism>
<dbReference type="GO" id="GO:0009897">
    <property type="term" value="C:external side of plasma membrane"/>
    <property type="evidence" value="ECO:0007669"/>
    <property type="project" value="TreeGrafter"/>
</dbReference>
<dbReference type="GO" id="GO:0004888">
    <property type="term" value="F:transmembrane signaling receptor activity"/>
    <property type="evidence" value="ECO:0007669"/>
    <property type="project" value="TreeGrafter"/>
</dbReference>
<feature type="compositionally biased region" description="Low complexity" evidence="4">
    <location>
        <begin position="126"/>
        <end position="138"/>
    </location>
</feature>
<feature type="signal peptide" evidence="6">
    <location>
        <begin position="1"/>
        <end position="24"/>
    </location>
</feature>
<dbReference type="STRING" id="8078.ENSFHEP00000014695"/>
<keyword evidence="5" id="KW-1133">Transmembrane helix</keyword>
<dbReference type="PANTHER" id="PTHR10570:SF9">
    <property type="entry name" value="T-CELL SURFACE GLYCOPROTEIN CD3 EPSILON CHAIN"/>
    <property type="match status" value="1"/>
</dbReference>
<dbReference type="GO" id="GO:0042105">
    <property type="term" value="C:alpha-beta T cell receptor complex"/>
    <property type="evidence" value="ECO:0007669"/>
    <property type="project" value="TreeGrafter"/>
</dbReference>
<keyword evidence="3 6" id="KW-0732">Signal</keyword>
<keyword evidence="8" id="KW-1185">Reference proteome</keyword>
<reference evidence="7" key="2">
    <citation type="submission" date="2025-09" db="UniProtKB">
        <authorList>
            <consortium name="Ensembl"/>
        </authorList>
    </citation>
    <scope>IDENTIFICATION</scope>
</reference>
<feature type="chain" id="PRO_5018581099" description="CD3 gamma/delta subunit Ig-like domain-containing protein" evidence="6">
    <location>
        <begin position="25"/>
        <end position="185"/>
    </location>
</feature>
<name>A0A3Q2TFH7_FUNHE</name>
<evidence type="ECO:0000256" key="2">
    <source>
        <dbReference type="ARBA" id="ARBA00022475"/>
    </source>
</evidence>
<accession>A0A3Q2TFH7</accession>
<reference evidence="7" key="1">
    <citation type="submission" date="2025-08" db="UniProtKB">
        <authorList>
            <consortium name="Ensembl"/>
        </authorList>
    </citation>
    <scope>IDENTIFICATION</scope>
</reference>
<feature type="transmembrane region" description="Helical" evidence="5">
    <location>
        <begin position="97"/>
        <end position="117"/>
    </location>
</feature>
<dbReference type="AlphaFoldDB" id="A0A3Q2TFH7"/>
<feature type="region of interest" description="Disordered" evidence="4">
    <location>
        <begin position="124"/>
        <end position="150"/>
    </location>
</feature>
<dbReference type="PANTHER" id="PTHR10570">
    <property type="entry name" value="T-CELL SURFACE GLYCOPROTEIN CD3 GAMMA CHAIN / DELTA CHAIN"/>
    <property type="match status" value="1"/>
</dbReference>
<evidence type="ECO:0000256" key="3">
    <source>
        <dbReference type="ARBA" id="ARBA00022729"/>
    </source>
</evidence>
<keyword evidence="5" id="KW-0472">Membrane</keyword>
<dbReference type="Ensembl" id="ENSFHET00000022592.1">
    <property type="protein sequence ID" value="ENSFHEP00000014695.1"/>
    <property type="gene ID" value="ENSFHEG00000016280.1"/>
</dbReference>
<dbReference type="Proteomes" id="UP000265000">
    <property type="component" value="Unplaced"/>
</dbReference>
<sequence length="185" mass="20459">MPHIGVQAAVVVLLTLATAVKTETGEVTFWNKDVTIKCPNGAKVDAKDGTNPICDDKSCKFEYTREDYYKCKDTTTPYSFYIKGRVCENCFELTVNFFLVIIMADLFGSVVVMALIYKCSKKKSSVKPSKPTKATPKTGGRAPPVPSPDYESLNVHTLSSDTYSTMNTGMVNRMGKRRVLGPNIY</sequence>
<keyword evidence="5" id="KW-0812">Transmembrane</keyword>
<proteinExistence type="predicted"/>
<evidence type="ECO:0000256" key="5">
    <source>
        <dbReference type="SAM" id="Phobius"/>
    </source>
</evidence>
<evidence type="ECO:0000256" key="4">
    <source>
        <dbReference type="SAM" id="MobiDB-lite"/>
    </source>
</evidence>
<evidence type="ECO:0000256" key="1">
    <source>
        <dbReference type="ARBA" id="ARBA00004251"/>
    </source>
</evidence>
<dbReference type="GeneTree" id="ENSGT00730000111885"/>
<evidence type="ECO:0008006" key="9">
    <source>
        <dbReference type="Google" id="ProtNLM"/>
    </source>
</evidence>
<comment type="subcellular location">
    <subcellularLocation>
        <location evidence="1">Cell membrane</location>
        <topology evidence="1">Single-pass type I membrane protein</topology>
    </subcellularLocation>
</comment>
<evidence type="ECO:0000256" key="6">
    <source>
        <dbReference type="SAM" id="SignalP"/>
    </source>
</evidence>
<evidence type="ECO:0000313" key="7">
    <source>
        <dbReference type="Ensembl" id="ENSFHEP00000014695.1"/>
    </source>
</evidence>
<dbReference type="InterPro" id="IPR015484">
    <property type="entry name" value="CD3_esu/gsu/dsu"/>
</dbReference>
<protein>
    <recommendedName>
        <fullName evidence="9">CD3 gamma/delta subunit Ig-like domain-containing protein</fullName>
    </recommendedName>
</protein>